<dbReference type="GO" id="GO:0034485">
    <property type="term" value="F:phosphatidylinositol-3,4,5-trisphosphate 5-phosphatase activity"/>
    <property type="evidence" value="ECO:0007669"/>
    <property type="project" value="TreeGrafter"/>
</dbReference>
<feature type="domain" description="Inositol polyphosphate-related phosphatase" evidence="3">
    <location>
        <begin position="2"/>
        <end position="116"/>
    </location>
</feature>
<sequence length="162" mass="19144">RVIWLGDLNYCLNLSYEKARELISKKEWSKLAEKDQLVRELKKDRAFDGWTEGSLNFPRHTNMRLILLDIVERIQRPRDKYLHGTCDRILSFGKGLKLVSYKRTKKMLSDHRPVTAVYVAEVEVFCHRKLQKALTYTDAEMEDDDVIEDMELYGEVFILPYA</sequence>
<dbReference type="Gene3D" id="3.60.10.10">
    <property type="entry name" value="Endonuclease/exonuclease/phosphatase"/>
    <property type="match status" value="1"/>
</dbReference>
<reference evidence="4 5" key="1">
    <citation type="submission" date="2020-10" db="EMBL/GenBank/DDBJ databases">
        <title>The Coptis chinensis genome and diversification of protoberbering-type alkaloids.</title>
        <authorList>
            <person name="Wang B."/>
            <person name="Shu S."/>
            <person name="Song C."/>
            <person name="Liu Y."/>
        </authorList>
    </citation>
    <scope>NUCLEOTIDE SEQUENCE [LARGE SCALE GENOMIC DNA]</scope>
    <source>
        <strain evidence="4">HL-2020</strain>
        <tissue evidence="4">Leaf</tissue>
    </source>
</reference>
<feature type="non-terminal residue" evidence="4">
    <location>
        <position position="162"/>
    </location>
</feature>
<dbReference type="Pfam" id="PF22669">
    <property type="entry name" value="Exo_endo_phos2"/>
    <property type="match status" value="1"/>
</dbReference>
<dbReference type="AlphaFoldDB" id="A0A835GW74"/>
<comment type="similarity">
    <text evidence="1">Belongs to the inositol polyphosphate 5-phosphatase family.</text>
</comment>
<dbReference type="GO" id="GO:0004439">
    <property type="term" value="F:phosphatidylinositol-4,5-bisphosphate 5-phosphatase activity"/>
    <property type="evidence" value="ECO:0007669"/>
    <property type="project" value="TreeGrafter"/>
</dbReference>
<evidence type="ECO:0000259" key="3">
    <source>
        <dbReference type="Pfam" id="PF22669"/>
    </source>
</evidence>
<keyword evidence="5" id="KW-1185">Reference proteome</keyword>
<dbReference type="Proteomes" id="UP000631114">
    <property type="component" value="Unassembled WGS sequence"/>
</dbReference>
<dbReference type="GO" id="GO:0004445">
    <property type="term" value="F:inositol-polyphosphate 5-phosphatase activity"/>
    <property type="evidence" value="ECO:0007669"/>
    <property type="project" value="InterPro"/>
</dbReference>
<comment type="caution">
    <text evidence="4">The sequence shown here is derived from an EMBL/GenBank/DDBJ whole genome shotgun (WGS) entry which is preliminary data.</text>
</comment>
<accession>A0A835GW74</accession>
<dbReference type="PANTHER" id="PTHR45666:SF5">
    <property type="entry name" value="TYPE IV INOSITOL POLYPHOSPHATE 5-PHOSPHATASE 3"/>
    <property type="match status" value="1"/>
</dbReference>
<keyword evidence="2" id="KW-0378">Hydrolase</keyword>
<gene>
    <name evidence="4" type="ORF">IFM89_014386</name>
</gene>
<dbReference type="EMBL" id="JADFTS010000009">
    <property type="protein sequence ID" value="KAF9588665.1"/>
    <property type="molecule type" value="Genomic_DNA"/>
</dbReference>
<proteinExistence type="inferred from homology"/>
<evidence type="ECO:0000256" key="2">
    <source>
        <dbReference type="ARBA" id="ARBA00022801"/>
    </source>
</evidence>
<dbReference type="InterPro" id="IPR045849">
    <property type="entry name" value="IP5P_plant"/>
</dbReference>
<protein>
    <recommendedName>
        <fullName evidence="3">Inositol polyphosphate-related phosphatase domain-containing protein</fullName>
    </recommendedName>
</protein>
<dbReference type="GO" id="GO:0046856">
    <property type="term" value="P:phosphatidylinositol dephosphorylation"/>
    <property type="evidence" value="ECO:0007669"/>
    <property type="project" value="InterPro"/>
</dbReference>
<organism evidence="4 5">
    <name type="scientific">Coptis chinensis</name>
    <dbReference type="NCBI Taxonomy" id="261450"/>
    <lineage>
        <taxon>Eukaryota</taxon>
        <taxon>Viridiplantae</taxon>
        <taxon>Streptophyta</taxon>
        <taxon>Embryophyta</taxon>
        <taxon>Tracheophyta</taxon>
        <taxon>Spermatophyta</taxon>
        <taxon>Magnoliopsida</taxon>
        <taxon>Ranunculales</taxon>
        <taxon>Ranunculaceae</taxon>
        <taxon>Coptidoideae</taxon>
        <taxon>Coptis</taxon>
    </lineage>
</organism>
<evidence type="ECO:0000313" key="5">
    <source>
        <dbReference type="Proteomes" id="UP000631114"/>
    </source>
</evidence>
<evidence type="ECO:0000313" key="4">
    <source>
        <dbReference type="EMBL" id="KAF9588665.1"/>
    </source>
</evidence>
<dbReference type="PANTHER" id="PTHR45666">
    <property type="entry name" value="TYPE IV INOSITOL POLYPHOSPHATE 5-PHOSPHATASE 9"/>
    <property type="match status" value="1"/>
</dbReference>
<dbReference type="SUPFAM" id="SSF56219">
    <property type="entry name" value="DNase I-like"/>
    <property type="match status" value="1"/>
</dbReference>
<dbReference type="InterPro" id="IPR000300">
    <property type="entry name" value="IPPc"/>
</dbReference>
<dbReference type="InterPro" id="IPR036691">
    <property type="entry name" value="Endo/exonu/phosph_ase_sf"/>
</dbReference>
<name>A0A835GW74_9MAGN</name>
<dbReference type="OrthoDB" id="62798at2759"/>
<evidence type="ECO:0000256" key="1">
    <source>
        <dbReference type="ARBA" id="ARBA00010768"/>
    </source>
</evidence>